<protein>
    <submittedName>
        <fullName evidence="1">Os08g0482900 protein</fullName>
    </submittedName>
</protein>
<dbReference type="EMBL" id="AP014964">
    <property type="protein sequence ID" value="BAT05942.1"/>
    <property type="molecule type" value="Genomic_DNA"/>
</dbReference>
<organism evidence="1 2">
    <name type="scientific">Oryza sativa subsp. japonica</name>
    <name type="common">Rice</name>
    <dbReference type="NCBI Taxonomy" id="39947"/>
    <lineage>
        <taxon>Eukaryota</taxon>
        <taxon>Viridiplantae</taxon>
        <taxon>Streptophyta</taxon>
        <taxon>Embryophyta</taxon>
        <taxon>Tracheophyta</taxon>
        <taxon>Spermatophyta</taxon>
        <taxon>Magnoliopsida</taxon>
        <taxon>Liliopsida</taxon>
        <taxon>Poales</taxon>
        <taxon>Poaceae</taxon>
        <taxon>BOP clade</taxon>
        <taxon>Oryzoideae</taxon>
        <taxon>Oryzeae</taxon>
        <taxon>Oryzinae</taxon>
        <taxon>Oryza</taxon>
        <taxon>Oryza sativa</taxon>
    </lineage>
</organism>
<gene>
    <name evidence="1" type="ordered locus">Os08g0482900</name>
    <name evidence="1" type="ORF">OSNPB_080482900</name>
</gene>
<proteinExistence type="predicted"/>
<keyword evidence="2" id="KW-1185">Reference proteome</keyword>
<name>A0A0P0XGY4_ORYSJ</name>
<accession>A0A0P0XGY4</accession>
<dbReference type="InParanoid" id="A0A0P0XGY4"/>
<evidence type="ECO:0000313" key="1">
    <source>
        <dbReference type="EMBL" id="BAT05942.1"/>
    </source>
</evidence>
<dbReference type="PaxDb" id="39947-A0A0P0XGY4"/>
<reference evidence="1 2" key="2">
    <citation type="journal article" date="2013" name="Plant Cell Physiol.">
        <title>Rice Annotation Project Database (RAP-DB): an integrative and interactive database for rice genomics.</title>
        <authorList>
            <person name="Sakai H."/>
            <person name="Lee S.S."/>
            <person name="Tanaka T."/>
            <person name="Numa H."/>
            <person name="Kim J."/>
            <person name="Kawahara Y."/>
            <person name="Wakimoto H."/>
            <person name="Yang C.C."/>
            <person name="Iwamoto M."/>
            <person name="Abe T."/>
            <person name="Yamada Y."/>
            <person name="Muto A."/>
            <person name="Inokuchi H."/>
            <person name="Ikemura T."/>
            <person name="Matsumoto T."/>
            <person name="Sasaki T."/>
            <person name="Itoh T."/>
        </authorList>
    </citation>
    <scope>NUCLEOTIDE SEQUENCE [LARGE SCALE GENOMIC DNA]</scope>
    <source>
        <strain evidence="2">cv. Nipponbare</strain>
    </source>
</reference>
<reference evidence="1 2" key="3">
    <citation type="journal article" date="2013" name="Rice">
        <title>Improvement of the Oryza sativa Nipponbare reference genome using next generation sequence and optical map data.</title>
        <authorList>
            <person name="Kawahara Y."/>
            <person name="de la Bastide M."/>
            <person name="Hamilton J.P."/>
            <person name="Kanamori H."/>
            <person name="McCombie W.R."/>
            <person name="Ouyang S."/>
            <person name="Schwartz D.C."/>
            <person name="Tanaka T."/>
            <person name="Wu J."/>
            <person name="Zhou S."/>
            <person name="Childs K.L."/>
            <person name="Davidson R.M."/>
            <person name="Lin H."/>
            <person name="Quesada-Ocampo L."/>
            <person name="Vaillancourt B."/>
            <person name="Sakai H."/>
            <person name="Lee S.S."/>
            <person name="Kim J."/>
            <person name="Numa H."/>
            <person name="Itoh T."/>
            <person name="Buell C.R."/>
            <person name="Matsumoto T."/>
        </authorList>
    </citation>
    <scope>NUCLEOTIDE SEQUENCE [LARGE SCALE GENOMIC DNA]</scope>
    <source>
        <strain evidence="2">cv. Nipponbare</strain>
    </source>
</reference>
<dbReference type="Proteomes" id="UP000059680">
    <property type="component" value="Chromosome 8"/>
</dbReference>
<reference evidence="2" key="1">
    <citation type="journal article" date="2005" name="Nature">
        <title>The map-based sequence of the rice genome.</title>
        <authorList>
            <consortium name="International rice genome sequencing project (IRGSP)"/>
            <person name="Matsumoto T."/>
            <person name="Wu J."/>
            <person name="Kanamori H."/>
            <person name="Katayose Y."/>
            <person name="Fujisawa M."/>
            <person name="Namiki N."/>
            <person name="Mizuno H."/>
            <person name="Yamamoto K."/>
            <person name="Antonio B.A."/>
            <person name="Baba T."/>
            <person name="Sakata K."/>
            <person name="Nagamura Y."/>
            <person name="Aoki H."/>
            <person name="Arikawa K."/>
            <person name="Arita K."/>
            <person name="Bito T."/>
            <person name="Chiden Y."/>
            <person name="Fujitsuka N."/>
            <person name="Fukunaka R."/>
            <person name="Hamada M."/>
            <person name="Harada C."/>
            <person name="Hayashi A."/>
            <person name="Hijishita S."/>
            <person name="Honda M."/>
            <person name="Hosokawa S."/>
            <person name="Ichikawa Y."/>
            <person name="Idonuma A."/>
            <person name="Iijima M."/>
            <person name="Ikeda M."/>
            <person name="Ikeno M."/>
            <person name="Ito K."/>
            <person name="Ito S."/>
            <person name="Ito T."/>
            <person name="Ito Y."/>
            <person name="Ito Y."/>
            <person name="Iwabuchi A."/>
            <person name="Kamiya K."/>
            <person name="Karasawa W."/>
            <person name="Kurita K."/>
            <person name="Katagiri S."/>
            <person name="Kikuta A."/>
            <person name="Kobayashi H."/>
            <person name="Kobayashi N."/>
            <person name="Machita K."/>
            <person name="Maehara T."/>
            <person name="Masukawa M."/>
            <person name="Mizubayashi T."/>
            <person name="Mukai Y."/>
            <person name="Nagasaki H."/>
            <person name="Nagata Y."/>
            <person name="Naito S."/>
            <person name="Nakashima M."/>
            <person name="Nakama Y."/>
            <person name="Nakamichi Y."/>
            <person name="Nakamura M."/>
            <person name="Meguro A."/>
            <person name="Negishi M."/>
            <person name="Ohta I."/>
            <person name="Ohta T."/>
            <person name="Okamoto M."/>
            <person name="Ono N."/>
            <person name="Saji S."/>
            <person name="Sakaguchi M."/>
            <person name="Sakai K."/>
            <person name="Shibata M."/>
            <person name="Shimokawa T."/>
            <person name="Song J."/>
            <person name="Takazaki Y."/>
            <person name="Terasawa K."/>
            <person name="Tsugane M."/>
            <person name="Tsuji K."/>
            <person name="Ueda S."/>
            <person name="Waki K."/>
            <person name="Yamagata H."/>
            <person name="Yamamoto M."/>
            <person name="Yamamoto S."/>
            <person name="Yamane H."/>
            <person name="Yoshiki S."/>
            <person name="Yoshihara R."/>
            <person name="Yukawa K."/>
            <person name="Zhong H."/>
            <person name="Yano M."/>
            <person name="Yuan Q."/>
            <person name="Ouyang S."/>
            <person name="Liu J."/>
            <person name="Jones K.M."/>
            <person name="Gansberger K."/>
            <person name="Moffat K."/>
            <person name="Hill J."/>
            <person name="Bera J."/>
            <person name="Fadrosh D."/>
            <person name="Jin S."/>
            <person name="Johri S."/>
            <person name="Kim M."/>
            <person name="Overton L."/>
            <person name="Reardon M."/>
            <person name="Tsitrin T."/>
            <person name="Vuong H."/>
            <person name="Weaver B."/>
            <person name="Ciecko A."/>
            <person name="Tallon L."/>
            <person name="Jackson J."/>
            <person name="Pai G."/>
            <person name="Aken S.V."/>
            <person name="Utterback T."/>
            <person name="Reidmuller S."/>
            <person name="Feldblyum T."/>
            <person name="Hsiao J."/>
            <person name="Zismann V."/>
            <person name="Iobst S."/>
            <person name="de Vazeille A.R."/>
            <person name="Buell C.R."/>
            <person name="Ying K."/>
            <person name="Li Y."/>
            <person name="Lu T."/>
            <person name="Huang Y."/>
            <person name="Zhao Q."/>
            <person name="Feng Q."/>
            <person name="Zhang L."/>
            <person name="Zhu J."/>
            <person name="Weng Q."/>
            <person name="Mu J."/>
            <person name="Lu Y."/>
            <person name="Fan D."/>
            <person name="Liu Y."/>
            <person name="Guan J."/>
            <person name="Zhang Y."/>
            <person name="Yu S."/>
            <person name="Liu X."/>
            <person name="Zhang Y."/>
            <person name="Hong G."/>
            <person name="Han B."/>
            <person name="Choisne N."/>
            <person name="Demange N."/>
            <person name="Orjeda G."/>
            <person name="Samain S."/>
            <person name="Cattolico L."/>
            <person name="Pelletier E."/>
            <person name="Couloux A."/>
            <person name="Segurens B."/>
            <person name="Wincker P."/>
            <person name="D'Hont A."/>
            <person name="Scarpelli C."/>
            <person name="Weissenbach J."/>
            <person name="Salanoubat M."/>
            <person name="Quetier F."/>
            <person name="Yu Y."/>
            <person name="Kim H.R."/>
            <person name="Rambo T."/>
            <person name="Currie J."/>
            <person name="Collura K."/>
            <person name="Luo M."/>
            <person name="Yang T."/>
            <person name="Ammiraju J.S.S."/>
            <person name="Engler F."/>
            <person name="Soderlund C."/>
            <person name="Wing R.A."/>
            <person name="Palmer L.E."/>
            <person name="de la Bastide M."/>
            <person name="Spiegel L."/>
            <person name="Nascimento L."/>
            <person name="Zutavern T."/>
            <person name="O'Shaughnessy A."/>
            <person name="Dike S."/>
            <person name="Dedhia N."/>
            <person name="Preston R."/>
            <person name="Balija V."/>
            <person name="McCombie W.R."/>
            <person name="Chow T."/>
            <person name="Chen H."/>
            <person name="Chung M."/>
            <person name="Chen C."/>
            <person name="Shaw J."/>
            <person name="Wu H."/>
            <person name="Hsiao K."/>
            <person name="Chao Y."/>
            <person name="Chu M."/>
            <person name="Cheng C."/>
            <person name="Hour A."/>
            <person name="Lee P."/>
            <person name="Lin S."/>
            <person name="Lin Y."/>
            <person name="Liou J."/>
            <person name="Liu S."/>
            <person name="Hsing Y."/>
            <person name="Raghuvanshi S."/>
            <person name="Mohanty A."/>
            <person name="Bharti A.K."/>
            <person name="Gaur A."/>
            <person name="Gupta V."/>
            <person name="Kumar D."/>
            <person name="Ravi V."/>
            <person name="Vij S."/>
            <person name="Kapur A."/>
            <person name="Khurana P."/>
            <person name="Khurana P."/>
            <person name="Khurana J.P."/>
            <person name="Tyagi A.K."/>
            <person name="Gaikwad K."/>
            <person name="Singh A."/>
            <person name="Dalal V."/>
            <person name="Srivastava S."/>
            <person name="Dixit A."/>
            <person name="Pal A.K."/>
            <person name="Ghazi I.A."/>
            <person name="Yadav M."/>
            <person name="Pandit A."/>
            <person name="Bhargava A."/>
            <person name="Sureshbabu K."/>
            <person name="Batra K."/>
            <person name="Sharma T.R."/>
            <person name="Mohapatra T."/>
            <person name="Singh N.K."/>
            <person name="Messing J."/>
            <person name="Nelson A.B."/>
            <person name="Fuks G."/>
            <person name="Kavchok S."/>
            <person name="Keizer G."/>
            <person name="Linton E."/>
            <person name="Llaca V."/>
            <person name="Song R."/>
            <person name="Tanyolac B."/>
            <person name="Young S."/>
            <person name="Ho-Il K."/>
            <person name="Hahn J.H."/>
            <person name="Sangsakoo G."/>
            <person name="Vanavichit A."/>
            <person name="de Mattos Luiz.A.T."/>
            <person name="Zimmer P.D."/>
            <person name="Malone G."/>
            <person name="Dellagostin O."/>
            <person name="de Oliveira A.C."/>
            <person name="Bevan M."/>
            <person name="Bancroft I."/>
            <person name="Minx P."/>
            <person name="Cordum H."/>
            <person name="Wilson R."/>
            <person name="Cheng Z."/>
            <person name="Jin W."/>
            <person name="Jiang J."/>
            <person name="Leong S.A."/>
            <person name="Iwama H."/>
            <person name="Gojobori T."/>
            <person name="Itoh T."/>
            <person name="Niimura Y."/>
            <person name="Fujii Y."/>
            <person name="Habara T."/>
            <person name="Sakai H."/>
            <person name="Sato Y."/>
            <person name="Wilson G."/>
            <person name="Kumar K."/>
            <person name="McCouch S."/>
            <person name="Juretic N."/>
            <person name="Hoen D."/>
            <person name="Wright S."/>
            <person name="Bruskiewich R."/>
            <person name="Bureau T."/>
            <person name="Miyao A."/>
            <person name="Hirochika H."/>
            <person name="Nishikawa T."/>
            <person name="Kadowaki K."/>
            <person name="Sugiura M."/>
            <person name="Burr B."/>
            <person name="Sasaki T."/>
        </authorList>
    </citation>
    <scope>NUCLEOTIDE SEQUENCE [LARGE SCALE GENOMIC DNA]</scope>
    <source>
        <strain evidence="2">cv. Nipponbare</strain>
    </source>
</reference>
<evidence type="ECO:0000313" key="2">
    <source>
        <dbReference type="Proteomes" id="UP000059680"/>
    </source>
</evidence>
<dbReference type="AlphaFoldDB" id="A0A0P0XGY4"/>
<sequence>MMPVMRGGPADASDAWTHVAVRTQIWQPRGGGWGWQRRGRRCWCGQRPWSTSRDGGSHRARVQLQQELAHAALDQGRWICVGVPAGPFQQQLFVRRGRLLHELVRAALRLAARARQGLRR</sequence>